<dbReference type="PANTHER" id="PTHR43425:SF2">
    <property type="entry name" value="OXYGEN-INSENSITIVE NADPH NITROREDUCTASE"/>
    <property type="match status" value="1"/>
</dbReference>
<evidence type="ECO:0000256" key="1">
    <source>
        <dbReference type="ARBA" id="ARBA00008366"/>
    </source>
</evidence>
<evidence type="ECO:0000313" key="7">
    <source>
        <dbReference type="EMBL" id="MBP1045498.1"/>
    </source>
</evidence>
<dbReference type="PANTHER" id="PTHR43425">
    <property type="entry name" value="OXYGEN-INSENSITIVE NADPH NITROREDUCTASE"/>
    <property type="match status" value="1"/>
</dbReference>
<name>A0ABS4CFV2_9ENTE</name>
<accession>A0ABS4CFV2</accession>
<dbReference type="InterPro" id="IPR016446">
    <property type="entry name" value="Flavin_OxRdtase_Frp"/>
</dbReference>
<dbReference type="InterPro" id="IPR029479">
    <property type="entry name" value="Nitroreductase"/>
</dbReference>
<feature type="domain" description="Nitroreductase" evidence="6">
    <location>
        <begin position="9"/>
        <end position="165"/>
    </location>
</feature>
<evidence type="ECO:0000256" key="4">
    <source>
        <dbReference type="ARBA" id="ARBA00023002"/>
    </source>
</evidence>
<evidence type="ECO:0000256" key="5">
    <source>
        <dbReference type="PIRNR" id="PIRNR005426"/>
    </source>
</evidence>
<keyword evidence="4 5" id="KW-0560">Oxidoreductase</keyword>
<evidence type="ECO:0000256" key="3">
    <source>
        <dbReference type="ARBA" id="ARBA00022643"/>
    </source>
</evidence>
<keyword evidence="8" id="KW-1185">Reference proteome</keyword>
<dbReference type="Pfam" id="PF00881">
    <property type="entry name" value="Nitroreductase"/>
    <property type="match status" value="1"/>
</dbReference>
<evidence type="ECO:0000256" key="2">
    <source>
        <dbReference type="ARBA" id="ARBA00022630"/>
    </source>
</evidence>
<dbReference type="PIRSF" id="PIRSF005426">
    <property type="entry name" value="Frp"/>
    <property type="match status" value="1"/>
</dbReference>
<dbReference type="EMBL" id="JAEDXU010000002">
    <property type="protein sequence ID" value="MBP1045498.1"/>
    <property type="molecule type" value="Genomic_DNA"/>
</dbReference>
<keyword evidence="5" id="KW-0521">NADP</keyword>
<organism evidence="7 8">
    <name type="scientific">Enterococcus larvae</name>
    <dbReference type="NCBI Taxonomy" id="2794352"/>
    <lineage>
        <taxon>Bacteria</taxon>
        <taxon>Bacillati</taxon>
        <taxon>Bacillota</taxon>
        <taxon>Bacilli</taxon>
        <taxon>Lactobacillales</taxon>
        <taxon>Enterococcaceae</taxon>
        <taxon>Enterococcus</taxon>
    </lineage>
</organism>
<dbReference type="Gene3D" id="3.40.109.10">
    <property type="entry name" value="NADH Oxidase"/>
    <property type="match status" value="1"/>
</dbReference>
<evidence type="ECO:0000313" key="8">
    <source>
        <dbReference type="Proteomes" id="UP000673375"/>
    </source>
</evidence>
<gene>
    <name evidence="7" type="ORF">I6N96_04360</name>
</gene>
<dbReference type="Proteomes" id="UP000673375">
    <property type="component" value="Unassembled WGS sequence"/>
</dbReference>
<dbReference type="RefSeq" id="WP_209556297.1">
    <property type="nucleotide sequence ID" value="NZ_JAEDXU010000002.1"/>
</dbReference>
<comment type="caution">
    <text evidence="7">The sequence shown here is derived from an EMBL/GenBank/DDBJ whole genome shotgun (WGS) entry which is preliminary data.</text>
</comment>
<proteinExistence type="inferred from homology"/>
<dbReference type="InterPro" id="IPR000415">
    <property type="entry name" value="Nitroreductase-like"/>
</dbReference>
<sequence>MNETMNLLLNRRTYRDFDENYHLPEEDLQQILTAARQAPSWMNGQFYSIFVIQDKATRKQLVDWNPGNPHMLKSSVFLIFVGDLHRTQLISEAYDRENFTGDSIEPVLVATTDASLALGNAVTAADSLGLGSVVVGSIRKHSKEIGELLALPEGMFPLFGLSIGKPIVEMKVKLRLPEKAVVYYEKFTPYDFSLIQEYDEIMEKFAEARETKKWSIKFTDYFASEPTMIIDQLLKMKKLFNS</sequence>
<evidence type="ECO:0000259" key="6">
    <source>
        <dbReference type="Pfam" id="PF00881"/>
    </source>
</evidence>
<protein>
    <submittedName>
        <fullName evidence="7">Nitroreductase family protein</fullName>
    </submittedName>
</protein>
<dbReference type="SUPFAM" id="SSF55469">
    <property type="entry name" value="FMN-dependent nitroreductase-like"/>
    <property type="match status" value="1"/>
</dbReference>
<keyword evidence="3 5" id="KW-0288">FMN</keyword>
<comment type="similarity">
    <text evidence="1 5">Belongs to the flavin oxidoreductase frp family.</text>
</comment>
<keyword evidence="2 5" id="KW-0285">Flavoprotein</keyword>
<reference evidence="7 8" key="1">
    <citation type="submission" date="2020-12" db="EMBL/GenBank/DDBJ databases">
        <title>Vagococcus allomyrinae sp. nov. and Enterococcus lavae sp. nov., isolated from the larvae of Allomyrina dichotoma.</title>
        <authorList>
            <person name="Lee S.D."/>
        </authorList>
    </citation>
    <scope>NUCLEOTIDE SEQUENCE [LARGE SCALE GENOMIC DNA]</scope>
    <source>
        <strain evidence="7 8">BWM-S5</strain>
    </source>
</reference>